<keyword evidence="8" id="KW-1185">Reference proteome</keyword>
<gene>
    <name evidence="7" type="ORF">POM99_17775</name>
</gene>
<evidence type="ECO:0000256" key="5">
    <source>
        <dbReference type="ARBA" id="ARBA00023239"/>
    </source>
</evidence>
<evidence type="ECO:0000256" key="3">
    <source>
        <dbReference type="ARBA" id="ARBA00013068"/>
    </source>
</evidence>
<comment type="pathway">
    <text evidence="1">Carbohydrate degradation; glycolysis; D-glyceraldehyde 3-phosphate and glycerone phosphate from D-glucose: step 4/4.</text>
</comment>
<dbReference type="EMBL" id="JAROCY010000020">
    <property type="protein sequence ID" value="MDF8335060.1"/>
    <property type="molecule type" value="Genomic_DNA"/>
</dbReference>
<comment type="similarity">
    <text evidence="2">Belongs to the class I fructose-bisphosphate aldolase family.</text>
</comment>
<reference evidence="7 8" key="1">
    <citation type="submission" date="2023-03" db="EMBL/GenBank/DDBJ databases">
        <title>Novosphingobium cyanobacteriorum sp. nov., isolated from a eutrophic reservoir during the Microcystis bloom period.</title>
        <authorList>
            <person name="Kang M."/>
            <person name="Le V."/>
            <person name="Ko S.-R."/>
            <person name="Lee S.-A."/>
            <person name="Ahn C.-Y."/>
        </authorList>
    </citation>
    <scope>NUCLEOTIDE SEQUENCE [LARGE SCALE GENOMIC DNA]</scope>
    <source>
        <strain evidence="7 8">HBC54</strain>
    </source>
</reference>
<dbReference type="RefSeq" id="WP_277279858.1">
    <property type="nucleotide sequence ID" value="NZ_JAROCY010000020.1"/>
</dbReference>
<accession>A0ABT6CMC3</accession>
<evidence type="ECO:0000313" key="8">
    <source>
        <dbReference type="Proteomes" id="UP001222770"/>
    </source>
</evidence>
<dbReference type="Proteomes" id="UP001222770">
    <property type="component" value="Unassembled WGS sequence"/>
</dbReference>
<keyword evidence="5" id="KW-0456">Lyase</keyword>
<comment type="caution">
    <text evidence="7">The sequence shown here is derived from an EMBL/GenBank/DDBJ whole genome shotgun (WGS) entry which is preliminary data.</text>
</comment>
<dbReference type="SUPFAM" id="SSF51569">
    <property type="entry name" value="Aldolase"/>
    <property type="match status" value="1"/>
</dbReference>
<evidence type="ECO:0000256" key="1">
    <source>
        <dbReference type="ARBA" id="ARBA00004714"/>
    </source>
</evidence>
<protein>
    <recommendedName>
        <fullName evidence="3">fructose-bisphosphate aldolase</fullName>
        <ecNumber evidence="3">4.1.2.13</ecNumber>
    </recommendedName>
    <alternativeName>
        <fullName evidence="6">Fructose-bisphosphate aldolase class I</fullName>
    </alternativeName>
</protein>
<evidence type="ECO:0000256" key="2">
    <source>
        <dbReference type="ARBA" id="ARBA00010387"/>
    </source>
</evidence>
<dbReference type="EC" id="4.1.2.13" evidence="3"/>
<evidence type="ECO:0000256" key="6">
    <source>
        <dbReference type="ARBA" id="ARBA00029799"/>
    </source>
</evidence>
<organism evidence="7 8">
    <name type="scientific">Novosphingobium cyanobacteriorum</name>
    <dbReference type="NCBI Taxonomy" id="3024215"/>
    <lineage>
        <taxon>Bacteria</taxon>
        <taxon>Pseudomonadati</taxon>
        <taxon>Pseudomonadota</taxon>
        <taxon>Alphaproteobacteria</taxon>
        <taxon>Sphingomonadales</taxon>
        <taxon>Sphingomonadaceae</taxon>
        <taxon>Novosphingobium</taxon>
    </lineage>
</organism>
<dbReference type="PANTHER" id="PTHR11627">
    <property type="entry name" value="FRUCTOSE-BISPHOSPHATE ALDOLASE"/>
    <property type="match status" value="1"/>
</dbReference>
<sequence length="302" mass="31796">MNFAEMTEKMAAGNGFIAALDQSGGSTPKALAGYGVTEGAWSTEEEMFGLIHAMRARIIKSPAFTGEKVIGAILFERTMDGDVDGTAVPAALIAKGVVPFIKIDKGLEDEANGVQLMKPMPTLDALLVRSKALGVFGTKERSVINSANAEGIAAVVKQQFEVGAQVLGHGMMPIIEPEVNIKSETRAECDTILLAEILKNLDALPEGQKVMLKLSLPVVAGTFDPLVSHPKVLRVVALSGGFKRPEACVELAKNAGIIASFSRALLEDLRAQMTDAEFDASLGAAIDEIFKGSTQKTAAVAA</sequence>
<dbReference type="NCBIfam" id="NF003784">
    <property type="entry name" value="PRK05377.1"/>
    <property type="match status" value="1"/>
</dbReference>
<proteinExistence type="inferred from homology"/>
<dbReference type="InterPro" id="IPR013785">
    <property type="entry name" value="Aldolase_TIM"/>
</dbReference>
<dbReference type="InterPro" id="IPR000741">
    <property type="entry name" value="FBA_I"/>
</dbReference>
<evidence type="ECO:0000313" key="7">
    <source>
        <dbReference type="EMBL" id="MDF8335060.1"/>
    </source>
</evidence>
<keyword evidence="4" id="KW-0324">Glycolysis</keyword>
<dbReference type="Pfam" id="PF00274">
    <property type="entry name" value="Glycolytic"/>
    <property type="match status" value="1"/>
</dbReference>
<dbReference type="Gene3D" id="3.20.20.70">
    <property type="entry name" value="Aldolase class I"/>
    <property type="match status" value="1"/>
</dbReference>
<evidence type="ECO:0000256" key="4">
    <source>
        <dbReference type="ARBA" id="ARBA00023152"/>
    </source>
</evidence>
<name>A0ABT6CMC3_9SPHN</name>